<evidence type="ECO:0000313" key="2">
    <source>
        <dbReference type="Proteomes" id="UP000694407"/>
    </source>
</evidence>
<accession>A0A8C6EW06</accession>
<dbReference type="Proteomes" id="UP000694407">
    <property type="component" value="Unplaced"/>
</dbReference>
<sequence length="62" mass="7377">MVWKATLVLVMFKQIRVNVGKLLEGIDRYNAENLTTIQHYRELIMTSTYELEHNSTRSKYTQ</sequence>
<protein>
    <submittedName>
        <fullName evidence="1">Uncharacterized protein</fullName>
    </submittedName>
</protein>
<reference evidence="1" key="2">
    <citation type="submission" date="2025-09" db="UniProtKB">
        <authorList>
            <consortium name="Ensembl"/>
        </authorList>
    </citation>
    <scope>IDENTIFICATION</scope>
</reference>
<dbReference type="AlphaFoldDB" id="A0A8C6EW06"/>
<organism evidence="1 2">
    <name type="scientific">Marmota marmota marmota</name>
    <name type="common">Alpine marmot</name>
    <dbReference type="NCBI Taxonomy" id="9994"/>
    <lineage>
        <taxon>Eukaryota</taxon>
        <taxon>Metazoa</taxon>
        <taxon>Chordata</taxon>
        <taxon>Craniata</taxon>
        <taxon>Vertebrata</taxon>
        <taxon>Euteleostomi</taxon>
        <taxon>Mammalia</taxon>
        <taxon>Eutheria</taxon>
        <taxon>Euarchontoglires</taxon>
        <taxon>Glires</taxon>
        <taxon>Rodentia</taxon>
        <taxon>Sciuromorpha</taxon>
        <taxon>Sciuridae</taxon>
        <taxon>Xerinae</taxon>
        <taxon>Marmotini</taxon>
        <taxon>Marmota</taxon>
    </lineage>
</organism>
<evidence type="ECO:0000313" key="1">
    <source>
        <dbReference type="Ensembl" id="ENSMMMP00000019190.1"/>
    </source>
</evidence>
<dbReference type="SUPFAM" id="SSF48371">
    <property type="entry name" value="ARM repeat"/>
    <property type="match status" value="1"/>
</dbReference>
<reference evidence="1" key="1">
    <citation type="submission" date="2025-08" db="UniProtKB">
        <authorList>
            <consortium name="Ensembl"/>
        </authorList>
    </citation>
    <scope>IDENTIFICATION</scope>
</reference>
<dbReference type="Ensembl" id="ENSMMMT00000021799.1">
    <property type="protein sequence ID" value="ENSMMMP00000019190.1"/>
    <property type="gene ID" value="ENSMMMG00000016975.1"/>
</dbReference>
<proteinExistence type="predicted"/>
<keyword evidence="2" id="KW-1185">Reference proteome</keyword>
<dbReference type="InterPro" id="IPR016024">
    <property type="entry name" value="ARM-type_fold"/>
</dbReference>
<name>A0A8C6EW06_MARMA</name>